<organism evidence="1 2">
    <name type="scientific">Exophiala bonariae</name>
    <dbReference type="NCBI Taxonomy" id="1690606"/>
    <lineage>
        <taxon>Eukaryota</taxon>
        <taxon>Fungi</taxon>
        <taxon>Dikarya</taxon>
        <taxon>Ascomycota</taxon>
        <taxon>Pezizomycotina</taxon>
        <taxon>Eurotiomycetes</taxon>
        <taxon>Chaetothyriomycetidae</taxon>
        <taxon>Chaetothyriales</taxon>
        <taxon>Herpotrichiellaceae</taxon>
        <taxon>Exophiala</taxon>
    </lineage>
</organism>
<dbReference type="GeneID" id="89973752"/>
<evidence type="ECO:0000313" key="1">
    <source>
        <dbReference type="EMBL" id="KAK5048487.1"/>
    </source>
</evidence>
<evidence type="ECO:0000313" key="2">
    <source>
        <dbReference type="Proteomes" id="UP001358417"/>
    </source>
</evidence>
<dbReference type="RefSeq" id="XP_064703846.1">
    <property type="nucleotide sequence ID" value="XM_064849143.1"/>
</dbReference>
<evidence type="ECO:0008006" key="3">
    <source>
        <dbReference type="Google" id="ProtNLM"/>
    </source>
</evidence>
<dbReference type="AlphaFoldDB" id="A0AAV9N5L4"/>
<dbReference type="Gene3D" id="3.30.40.10">
    <property type="entry name" value="Zinc/RING finger domain, C3HC4 (zinc finger)"/>
    <property type="match status" value="1"/>
</dbReference>
<dbReference type="InterPro" id="IPR013083">
    <property type="entry name" value="Znf_RING/FYVE/PHD"/>
</dbReference>
<reference evidence="1 2" key="1">
    <citation type="submission" date="2023-08" db="EMBL/GenBank/DDBJ databases">
        <title>Black Yeasts Isolated from many extreme environments.</title>
        <authorList>
            <person name="Coleine C."/>
            <person name="Stajich J.E."/>
            <person name="Selbmann L."/>
        </authorList>
    </citation>
    <scope>NUCLEOTIDE SEQUENCE [LARGE SCALE GENOMIC DNA]</scope>
    <source>
        <strain evidence="1 2">CCFEE 5792</strain>
    </source>
</reference>
<keyword evidence="2" id="KW-1185">Reference proteome</keyword>
<comment type="caution">
    <text evidence="1">The sequence shown here is derived from an EMBL/GenBank/DDBJ whole genome shotgun (WGS) entry which is preliminary data.</text>
</comment>
<sequence length="422" mass="47597">MSVQAVSNVESFDIKVIPDPPALDGTLIESGDSWEFSIGQARSPLTASTAPEDAAYRAQCLRALTIGLSRSHDRLGKAFGDHTMWVPAKNEVSMDKYLVSSNRDPSSSYGYLFRLRTQYTNAQLQLRGRYCANSKEKFLNMCLQVHTLAIRLIINRMMAANHVAHIRVEGRNNQAVELEVRLKRWDQQLGRKLAKFCSRHPWLKLDFENTFNATRQKSRLYEETLIFLPDLNGKVISRLSDIPATGVDCPICTEDLYVGPSDDLVEEQPVPDQELVPVVSINNPSSQTRLGGIFKYMAAGLWPLQGVATTKLRGIMEDVARVFWRPDLGTDSTPISPPTPVLRYNYTKECTFSCIKQANIDFWDALDSEDNALPKPVFCRDCQNGFHAECLDQWVNGDEDGFKLDCPFCRTPFSPDFVETKI</sequence>
<proteinExistence type="predicted"/>
<dbReference type="Proteomes" id="UP001358417">
    <property type="component" value="Unassembled WGS sequence"/>
</dbReference>
<protein>
    <recommendedName>
        <fullName evidence="3">RING-type domain-containing protein</fullName>
    </recommendedName>
</protein>
<gene>
    <name evidence="1" type="ORF">LTR84_005577</name>
</gene>
<dbReference type="SUPFAM" id="SSF57850">
    <property type="entry name" value="RING/U-box"/>
    <property type="match status" value="1"/>
</dbReference>
<accession>A0AAV9N5L4</accession>
<dbReference type="EMBL" id="JAVRRD010000021">
    <property type="protein sequence ID" value="KAK5048487.1"/>
    <property type="molecule type" value="Genomic_DNA"/>
</dbReference>
<name>A0AAV9N5L4_9EURO</name>